<dbReference type="SUPFAM" id="SSF49503">
    <property type="entry name" value="Cupredoxins"/>
    <property type="match status" value="1"/>
</dbReference>
<dbReference type="Gene3D" id="2.60.40.420">
    <property type="entry name" value="Cupredoxins - blue copper proteins"/>
    <property type="match status" value="1"/>
</dbReference>
<comment type="caution">
    <text evidence="4">The sequence shown here is derived from an EMBL/GenBank/DDBJ whole genome shotgun (WGS) entry which is preliminary data.</text>
</comment>
<feature type="region of interest" description="Disordered" evidence="1">
    <location>
        <begin position="314"/>
        <end position="413"/>
    </location>
</feature>
<feature type="region of interest" description="Disordered" evidence="1">
    <location>
        <begin position="20"/>
        <end position="44"/>
    </location>
</feature>
<feature type="chain" id="PRO_5043911477" description="Extracellular serine-rich protein" evidence="3">
    <location>
        <begin position="20"/>
        <end position="413"/>
    </location>
</feature>
<evidence type="ECO:0000256" key="2">
    <source>
        <dbReference type="SAM" id="Phobius"/>
    </source>
</evidence>
<keyword evidence="2" id="KW-1133">Transmembrane helix</keyword>
<dbReference type="InterPro" id="IPR008972">
    <property type="entry name" value="Cupredoxin"/>
</dbReference>
<protein>
    <recommendedName>
        <fullName evidence="6">Extracellular serine-rich protein</fullName>
    </recommendedName>
</protein>
<dbReference type="PANTHER" id="PTHR34883:SF8">
    <property type="entry name" value="EXTRACELLULAR SERINE-RICH PROTEIN (AFU_ORTHOLOGUE AFUA_6G00670)"/>
    <property type="match status" value="1"/>
</dbReference>
<name>A0AAV9GGG9_9PEZI</name>
<keyword evidence="3" id="KW-0732">Signal</keyword>
<reference evidence="4" key="1">
    <citation type="journal article" date="2023" name="Mol. Phylogenet. Evol.">
        <title>Genome-scale phylogeny and comparative genomics of the fungal order Sordariales.</title>
        <authorList>
            <person name="Hensen N."/>
            <person name="Bonometti L."/>
            <person name="Westerberg I."/>
            <person name="Brannstrom I.O."/>
            <person name="Guillou S."/>
            <person name="Cros-Aarteil S."/>
            <person name="Calhoun S."/>
            <person name="Haridas S."/>
            <person name="Kuo A."/>
            <person name="Mondo S."/>
            <person name="Pangilinan J."/>
            <person name="Riley R."/>
            <person name="LaButti K."/>
            <person name="Andreopoulos B."/>
            <person name="Lipzen A."/>
            <person name="Chen C."/>
            <person name="Yan M."/>
            <person name="Daum C."/>
            <person name="Ng V."/>
            <person name="Clum A."/>
            <person name="Steindorff A."/>
            <person name="Ohm R.A."/>
            <person name="Martin F."/>
            <person name="Silar P."/>
            <person name="Natvig D.O."/>
            <person name="Lalanne C."/>
            <person name="Gautier V."/>
            <person name="Ament-Velasquez S.L."/>
            <person name="Kruys A."/>
            <person name="Hutchinson M.I."/>
            <person name="Powell A.J."/>
            <person name="Barry K."/>
            <person name="Miller A.N."/>
            <person name="Grigoriev I.V."/>
            <person name="Debuchy R."/>
            <person name="Gladieux P."/>
            <person name="Hiltunen Thoren M."/>
            <person name="Johannesson H."/>
        </authorList>
    </citation>
    <scope>NUCLEOTIDE SEQUENCE</scope>
    <source>
        <strain evidence="4">PSN243</strain>
    </source>
</reference>
<reference evidence="4" key="2">
    <citation type="submission" date="2023-05" db="EMBL/GenBank/DDBJ databases">
        <authorList>
            <consortium name="Lawrence Berkeley National Laboratory"/>
            <person name="Steindorff A."/>
            <person name="Hensen N."/>
            <person name="Bonometti L."/>
            <person name="Westerberg I."/>
            <person name="Brannstrom I.O."/>
            <person name="Guillou S."/>
            <person name="Cros-Aarteil S."/>
            <person name="Calhoun S."/>
            <person name="Haridas S."/>
            <person name="Kuo A."/>
            <person name="Mondo S."/>
            <person name="Pangilinan J."/>
            <person name="Riley R."/>
            <person name="Labutti K."/>
            <person name="Andreopoulos B."/>
            <person name="Lipzen A."/>
            <person name="Chen C."/>
            <person name="Yanf M."/>
            <person name="Daum C."/>
            <person name="Ng V."/>
            <person name="Clum A."/>
            <person name="Ohm R."/>
            <person name="Martin F."/>
            <person name="Silar P."/>
            <person name="Natvig D."/>
            <person name="Lalanne C."/>
            <person name="Gautier V."/>
            <person name="Ament-Velasquez S.L."/>
            <person name="Kruys A."/>
            <person name="Hutchinson M.I."/>
            <person name="Powell A.J."/>
            <person name="Barry K."/>
            <person name="Miller A.N."/>
            <person name="Grigoriev I.V."/>
            <person name="Debuchy R."/>
            <person name="Gladieux P."/>
            <person name="Thoren M.H."/>
            <person name="Johannesson H."/>
        </authorList>
    </citation>
    <scope>NUCLEOTIDE SEQUENCE</scope>
    <source>
        <strain evidence="4">PSN243</strain>
    </source>
</reference>
<feature type="compositionally biased region" description="Low complexity" evidence="1">
    <location>
        <begin position="205"/>
        <end position="216"/>
    </location>
</feature>
<evidence type="ECO:0000256" key="1">
    <source>
        <dbReference type="SAM" id="MobiDB-lite"/>
    </source>
</evidence>
<feature type="compositionally biased region" description="Polar residues" evidence="1">
    <location>
        <begin position="338"/>
        <end position="348"/>
    </location>
</feature>
<keyword evidence="2" id="KW-0812">Transmembrane</keyword>
<dbReference type="AlphaFoldDB" id="A0AAV9GGG9"/>
<feature type="transmembrane region" description="Helical" evidence="2">
    <location>
        <begin position="219"/>
        <end position="246"/>
    </location>
</feature>
<organism evidence="4 5">
    <name type="scientific">Podospora aff. communis PSN243</name>
    <dbReference type="NCBI Taxonomy" id="3040156"/>
    <lineage>
        <taxon>Eukaryota</taxon>
        <taxon>Fungi</taxon>
        <taxon>Dikarya</taxon>
        <taxon>Ascomycota</taxon>
        <taxon>Pezizomycotina</taxon>
        <taxon>Sordariomycetes</taxon>
        <taxon>Sordariomycetidae</taxon>
        <taxon>Sordariales</taxon>
        <taxon>Podosporaceae</taxon>
        <taxon>Podospora</taxon>
    </lineage>
</organism>
<accession>A0AAV9GGG9</accession>
<gene>
    <name evidence="4" type="ORF">QBC34DRAFT_409757</name>
</gene>
<sequence length="413" mass="42589">MLTSYLLTAVVALVAGANAQSTSPTASGSTSATSSSTSSTSTPSGKIVEINVGAEVHKFTPDQVTAKVGDTIRFNFYPGGHRVARAEYKQPCIPYEYTGAGKQGFWTGIFAPQVITVPPPHYDVLVNDTEPIFFYCGAPGSCNQYSMVGVVNPTDEMTLDTQKAFAANSSHQLVPGEPFPSETLKPTNTPTSTSQPGGGNGEAGGSSQDASKDSSNSGLGAGAIAGIAIGAAAVLVLGAGIIYLCGRRGGFERAHRKGLQPIGPHGSMPPGAINGAMVENRYMGPASPGQHTVASFPGTERDPYRFSGQTTTPLAGHFTGTPPPPHSPGMNGFYPSGAPSQQFDNASQHAYYAGVTSPQPIPSPQFQSPPSAPPSELPAADHPANGHSPPPQYPVERRDSYTTGGAASPAKFK</sequence>
<dbReference type="InterPro" id="IPR052953">
    <property type="entry name" value="Ser-rich/MCO-related"/>
</dbReference>
<feature type="signal peptide" evidence="3">
    <location>
        <begin position="1"/>
        <end position="19"/>
    </location>
</feature>
<evidence type="ECO:0000313" key="5">
    <source>
        <dbReference type="Proteomes" id="UP001321760"/>
    </source>
</evidence>
<keyword evidence="2" id="KW-0472">Membrane</keyword>
<proteinExistence type="predicted"/>
<dbReference type="EMBL" id="MU865949">
    <property type="protein sequence ID" value="KAK4447563.1"/>
    <property type="molecule type" value="Genomic_DNA"/>
</dbReference>
<dbReference type="CDD" id="cd00920">
    <property type="entry name" value="Cupredoxin"/>
    <property type="match status" value="1"/>
</dbReference>
<dbReference type="Proteomes" id="UP001321760">
    <property type="component" value="Unassembled WGS sequence"/>
</dbReference>
<feature type="region of interest" description="Disordered" evidence="1">
    <location>
        <begin position="172"/>
        <end position="216"/>
    </location>
</feature>
<feature type="compositionally biased region" description="Polar residues" evidence="1">
    <location>
        <begin position="184"/>
        <end position="195"/>
    </location>
</feature>
<dbReference type="PANTHER" id="PTHR34883">
    <property type="entry name" value="SERINE-RICH PROTEIN, PUTATIVE-RELATED-RELATED"/>
    <property type="match status" value="1"/>
</dbReference>
<evidence type="ECO:0000313" key="4">
    <source>
        <dbReference type="EMBL" id="KAK4447563.1"/>
    </source>
</evidence>
<keyword evidence="5" id="KW-1185">Reference proteome</keyword>
<evidence type="ECO:0008006" key="6">
    <source>
        <dbReference type="Google" id="ProtNLM"/>
    </source>
</evidence>
<evidence type="ECO:0000256" key="3">
    <source>
        <dbReference type="SAM" id="SignalP"/>
    </source>
</evidence>